<keyword evidence="2" id="KW-0732">Signal</keyword>
<feature type="compositionally biased region" description="Polar residues" evidence="1">
    <location>
        <begin position="36"/>
        <end position="50"/>
    </location>
</feature>
<keyword evidence="4" id="KW-1185">Reference proteome</keyword>
<evidence type="ECO:0000313" key="4">
    <source>
        <dbReference type="Proteomes" id="UP000623681"/>
    </source>
</evidence>
<dbReference type="AlphaFoldDB" id="A0A937K4V7"/>
<reference evidence="3" key="1">
    <citation type="submission" date="2021-01" db="EMBL/GenBank/DDBJ databases">
        <title>Genome public.</title>
        <authorList>
            <person name="Liu C."/>
            <person name="Sun Q."/>
        </authorList>
    </citation>
    <scope>NUCLEOTIDE SEQUENCE</scope>
    <source>
        <strain evidence="3">YIM B02565</strain>
    </source>
</reference>
<evidence type="ECO:0000256" key="2">
    <source>
        <dbReference type="SAM" id="SignalP"/>
    </source>
</evidence>
<dbReference type="Proteomes" id="UP000623681">
    <property type="component" value="Unassembled WGS sequence"/>
</dbReference>
<feature type="chain" id="PRO_5038407899" description="Lipoprotein" evidence="2">
    <location>
        <begin position="21"/>
        <end position="201"/>
    </location>
</feature>
<feature type="compositionally biased region" description="Basic and acidic residues" evidence="1">
    <location>
        <begin position="51"/>
        <end position="65"/>
    </location>
</feature>
<proteinExistence type="predicted"/>
<name>A0A937K4V7_9CLOT</name>
<protein>
    <recommendedName>
        <fullName evidence="5">Lipoprotein</fullName>
    </recommendedName>
</protein>
<organism evidence="3 4">
    <name type="scientific">Clostridium paridis</name>
    <dbReference type="NCBI Taxonomy" id="2803863"/>
    <lineage>
        <taxon>Bacteria</taxon>
        <taxon>Bacillati</taxon>
        <taxon>Bacillota</taxon>
        <taxon>Clostridia</taxon>
        <taxon>Eubacteriales</taxon>
        <taxon>Clostridiaceae</taxon>
        <taxon>Clostridium</taxon>
    </lineage>
</organism>
<accession>A0A937K4V7</accession>
<feature type="region of interest" description="Disordered" evidence="1">
    <location>
        <begin position="28"/>
        <end position="65"/>
    </location>
</feature>
<dbReference type="EMBL" id="JAESWA010000023">
    <property type="protein sequence ID" value="MBL4933072.1"/>
    <property type="molecule type" value="Genomic_DNA"/>
</dbReference>
<evidence type="ECO:0000256" key="1">
    <source>
        <dbReference type="SAM" id="MobiDB-lite"/>
    </source>
</evidence>
<evidence type="ECO:0008006" key="5">
    <source>
        <dbReference type="Google" id="ProtNLM"/>
    </source>
</evidence>
<evidence type="ECO:0000313" key="3">
    <source>
        <dbReference type="EMBL" id="MBL4933072.1"/>
    </source>
</evidence>
<comment type="caution">
    <text evidence="3">The sequence shown here is derived from an EMBL/GenBank/DDBJ whole genome shotgun (WGS) entry which is preliminary data.</text>
</comment>
<dbReference type="PROSITE" id="PS51257">
    <property type="entry name" value="PROKAR_LIPOPROTEIN"/>
    <property type="match status" value="1"/>
</dbReference>
<sequence length="201" mass="22672">MKKILNIIAILIVSTLFLVACNNKKEDASKADNKQVEASQNNDTENNTSDKTTDESKATDNQSEEIKIQDANINQEDKKDETNATVKKEASLDDKVKAVTKGVMDKWFNGKSYEVSTKKEDNKVIAVINLKETKSVQDEGSWYQQFQGDQQSLINAKRIVNNILQKGYSGEWVQGVKVLYDGQECQFEHAPQLTETNYNTI</sequence>
<feature type="signal peptide" evidence="2">
    <location>
        <begin position="1"/>
        <end position="20"/>
    </location>
</feature>
<dbReference type="RefSeq" id="WP_202768442.1">
    <property type="nucleotide sequence ID" value="NZ_JAESWA010000023.1"/>
</dbReference>
<gene>
    <name evidence="3" type="ORF">JK634_14760</name>
</gene>